<gene>
    <name evidence="1" type="ORF">THOM_0600</name>
</gene>
<name>L7JY63_TRAHO</name>
<organism evidence="1 2">
    <name type="scientific">Trachipleistophora hominis</name>
    <name type="common">Microsporidian parasite</name>
    <dbReference type="NCBI Taxonomy" id="72359"/>
    <lineage>
        <taxon>Eukaryota</taxon>
        <taxon>Fungi</taxon>
        <taxon>Fungi incertae sedis</taxon>
        <taxon>Microsporidia</taxon>
        <taxon>Pleistophoridae</taxon>
        <taxon>Trachipleistophora</taxon>
    </lineage>
</organism>
<dbReference type="Proteomes" id="UP000011185">
    <property type="component" value="Unassembled WGS sequence"/>
</dbReference>
<sequence>MPQLSLKKKHKLLSTYRDFLGSLPSTLDRRRKILQTHFGEILVAIPTEEDFESKINNIIGKLHPHPYIYLASTIGFSKMTWNRSVEKILDQFGLKMKLKYPTLKNYLRYEKLKYLLIRYFDKRKELGLQNDSVI</sequence>
<accession>L7JY63</accession>
<dbReference type="Pfam" id="PF17024">
    <property type="entry name" value="DMAP1_like"/>
    <property type="match status" value="1"/>
</dbReference>
<dbReference type="HOGENOM" id="CLU_1896187_0_0_1"/>
<reference evidence="1 2" key="1">
    <citation type="journal article" date="2012" name="PLoS Pathog.">
        <title>The genome of the obligate intracellular parasite Trachipleistophora hominis: new insights into microsporidian genome dynamics and reductive evolution.</title>
        <authorList>
            <person name="Heinz E."/>
            <person name="Williams T.A."/>
            <person name="Nakjang S."/>
            <person name="Noel C.J."/>
            <person name="Swan D.C."/>
            <person name="Goldberg A.V."/>
            <person name="Harris S.R."/>
            <person name="Weinmaier T."/>
            <person name="Markert S."/>
            <person name="Becher D."/>
            <person name="Bernhardt J."/>
            <person name="Dagan T."/>
            <person name="Hacker C."/>
            <person name="Lucocq J.M."/>
            <person name="Schweder T."/>
            <person name="Rattei T."/>
            <person name="Hall N."/>
            <person name="Hirt R.P."/>
            <person name="Embley T.M."/>
        </authorList>
    </citation>
    <scope>NUCLEOTIDE SEQUENCE [LARGE SCALE GENOMIC DNA]</scope>
</reference>
<evidence type="ECO:0000313" key="1">
    <source>
        <dbReference type="EMBL" id="ELQ76413.1"/>
    </source>
</evidence>
<dbReference type="OrthoDB" id="2189046at2759"/>
<protein>
    <submittedName>
        <fullName evidence="1">Uncharacterized protein</fullName>
    </submittedName>
</protein>
<proteinExistence type="predicted"/>
<dbReference type="OMA" id="NIYYEPY"/>
<keyword evidence="2" id="KW-1185">Reference proteome</keyword>
<dbReference type="VEuPathDB" id="MicrosporidiaDB:THOM_0600"/>
<dbReference type="EMBL" id="JH993849">
    <property type="protein sequence ID" value="ELQ76413.1"/>
    <property type="molecule type" value="Genomic_DNA"/>
</dbReference>
<dbReference type="AlphaFoldDB" id="L7JY63"/>
<dbReference type="InterPro" id="IPR031504">
    <property type="entry name" value="DMAP1-like"/>
</dbReference>
<evidence type="ECO:0000313" key="2">
    <source>
        <dbReference type="Proteomes" id="UP000011185"/>
    </source>
</evidence>
<dbReference type="InParanoid" id="L7JY63"/>